<keyword evidence="4" id="KW-0498">Mitosis</keyword>
<evidence type="ECO:0000256" key="6">
    <source>
        <dbReference type="SAM" id="MobiDB-lite"/>
    </source>
</evidence>
<accession>Q754Q1</accession>
<reference evidence="9" key="2">
    <citation type="journal article" date="2013" name="G3 (Bethesda)">
        <title>Genomes of Ashbya fungi isolated from insects reveal four mating-type loci, numerous translocations, lack of transposons, and distinct gene duplications.</title>
        <authorList>
            <person name="Dietrich F.S."/>
            <person name="Voegeli S."/>
            <person name="Kuo S."/>
            <person name="Philippsen P."/>
        </authorList>
    </citation>
    <scope>GENOME REANNOTATION</scope>
    <source>
        <strain evidence="9">ATCC 10895 / CBS 109.51 / FGSC 9923 / NRRL Y-1056</strain>
    </source>
</reference>
<sequence>MKPISQEDSHVLYHSAELGQVWLTNGREVEWYRENTCFRRFKFEERVLLAGFTRWESNQQSLVIVLRDYVQIYFLDDGDSHSIKLPFPVRGAHFYINGVLFEVQQDADHIGAETTSHKFITLSDPLMPFGSVSLASPQSDIDHYTMLHFPEQEVYGIAVLYNETKQVISFYSAEILNTKAMAAMPDPPIIFNKRKKSYGSLIPNDTMPMSSSAPRKRTAETHTCSPTTSSSSATNNNNSGYGGLTSTLMRRLTMNRRTASATGSAEQANSTNTPRASTHGTGVNAKVTHLRSSSATLDRMVISDASYNLPGQLGISSLSQDAVPQSVTSKDGLLTKITSSPVPCAFSEKVKVVSAKMDDRVTIVIYDRDRDWGRLWIFNLNSPLVGSMKFKAFGYSPMSLIKTVDIKQMLLLDICAYDSSYLPGVFALLLRDGITLFNPVLDAMSPTFPLGKGHNYKNIYAISPTNLFLEKGSYNIPPMTYPRSQTVRKYFEAIRYLVPPSVFPYVLSIWQFTRMLVKTRACKNHDILAFEYALASFLVTEDSPLYDETFRQIHSDPIFVRDSGIWEWLPKIVMCLHLLREELQLNVLQIQNVRRLDKLLSRLVTLMGWPVMWLDYYNCEREPIKPLDFEFTHPLDEPPSIFKSLYSVTKSSMMDVVPFITFSRLAEQETTAIDSLVTPRTHKLLKLFESLQAQPRVSTNILEQLNDLNIGQGEFETYPIGVYAPLRRFLHELEPTINKVDPHMNVSLITRSDLSNCIALMRGQPPKDRRESHGLQSNLKGRFKIKDIAELTGSILELRRGTETSLSSRSLDIFDRKENVFFDPGLFDEVLSMFTYSTPHKAYFPTLSGEYTKILKLKKHAAMISAYRAFTSGLGKAAFFYCAEEAINSKKTQRDELNLNFKFPMDGSKLSLSKDKFPEDFLKWAEFHRGVARGLSISKSVTNVTSSWINYNRPPWLDAQYGGFLLGLGLNGHLKVLEEWQLYNFLSPKHTHISIGLLLGICASMKSTMDLTLTKVLSVHIVALLPPGSSNLNIHHRVQTSGLIGVGLLYQSSQHRRMSDLLYSQITSFVTINDEQVPDEGYRLAAGIALGLVNMGTGNKGISSRDDMEGDEQMMDYEVDDPVASIPETFNVKNASGYIDPDIVEGLLKLVTTVHDVEESWMPDNSQLGATVSLLLMFLKSNCAVVAEKLSATGDDTKRGETWYIKPELFMYREWASNMVMWDNIQGNINWVIAVLDDAGRAPREIDSDMLPTYYIIAGRVLSVGIKFASTNDIELRDGLFAILDQFLPFYQYALGNTVDEQLMYKGISMLINVLIISLSLIMCGSGDVETFKRIRYLHNIVHGKGSYIYEIHKQNSSTGDEIDSGISAEQSGRVIDPLLQVEEITNPTNNATLDEGSESDGANSTHHLRDNENHYGKYMATSLSLGFLFLGLGRYAIKTTDLDSLSYLIISVLPTFMPPYYLQETKYLWCMSVDTRVLILKNSDTEELCEDVSLEIIVKSSKKDRNSGVVVHSCVSPCLLPPLDTIQSIKIDDPAYYPLVLSFDDECKAENYFSKECIIYVKERDEIDENVDPTTDPLEYMNNVKKELSKNLSIRDNIDPIVNPRQEEFLAQRLLSKLGLHDMTRIEFEDTVANQTGASEDNNYNLDMLCTSEDTDYRLELWRRRNGL</sequence>
<dbReference type="GO" id="GO:0007091">
    <property type="term" value="P:metaphase/anaphase transition of mitotic cell cycle"/>
    <property type="evidence" value="ECO:0000318"/>
    <property type="project" value="GO_Central"/>
</dbReference>
<keyword evidence="9" id="KW-1185">Reference proteome</keyword>
<dbReference type="HOGENOM" id="CLU_000746_0_0_1"/>
<dbReference type="EMBL" id="AE016819">
    <property type="protein sequence ID" value="AAS53392.1"/>
    <property type="molecule type" value="Genomic_DNA"/>
</dbReference>
<dbReference type="InterPro" id="IPR024990">
    <property type="entry name" value="Apc1"/>
</dbReference>
<dbReference type="InParanoid" id="Q754Q1"/>
<organism evidence="8 9">
    <name type="scientific">Eremothecium gossypii (strain ATCC 10895 / CBS 109.51 / FGSC 9923 / NRRL Y-1056)</name>
    <name type="common">Yeast</name>
    <name type="synonym">Ashbya gossypii</name>
    <dbReference type="NCBI Taxonomy" id="284811"/>
    <lineage>
        <taxon>Eukaryota</taxon>
        <taxon>Fungi</taxon>
        <taxon>Dikarya</taxon>
        <taxon>Ascomycota</taxon>
        <taxon>Saccharomycotina</taxon>
        <taxon>Saccharomycetes</taxon>
        <taxon>Saccharomycetales</taxon>
        <taxon>Saccharomycetaceae</taxon>
        <taxon>Eremothecium</taxon>
    </lineage>
</organism>
<gene>
    <name evidence="8" type="ORF">AGOS_AFR021W</name>
</gene>
<proteinExistence type="inferred from homology"/>
<keyword evidence="2" id="KW-0132">Cell division</keyword>
<evidence type="ECO:0000256" key="5">
    <source>
        <dbReference type="ARBA" id="ARBA00023306"/>
    </source>
</evidence>
<dbReference type="GeneID" id="4621808"/>
<evidence type="ECO:0000256" key="2">
    <source>
        <dbReference type="ARBA" id="ARBA00022618"/>
    </source>
</evidence>
<dbReference type="Gene3D" id="1.25.10.10">
    <property type="entry name" value="Leucine-rich Repeat Variant"/>
    <property type="match status" value="1"/>
</dbReference>
<dbReference type="eggNOG" id="KOG1858">
    <property type="taxonomic scope" value="Eukaryota"/>
</dbReference>
<protein>
    <submittedName>
        <fullName evidence="8">AFR021Wp</fullName>
    </submittedName>
</protein>
<name>Q754Q1_EREGS</name>
<dbReference type="GO" id="GO:0005680">
    <property type="term" value="C:anaphase-promoting complex"/>
    <property type="evidence" value="ECO:0000318"/>
    <property type="project" value="GO_Central"/>
</dbReference>
<dbReference type="PANTHER" id="PTHR12827">
    <property type="entry name" value="MEIOTIC CHECKPOINT REGULATOR TSG24 FAMILY MEMBER"/>
    <property type="match status" value="1"/>
</dbReference>
<dbReference type="FunCoup" id="Q754Q1">
    <property type="interactions" value="283"/>
</dbReference>
<dbReference type="Proteomes" id="UP000000591">
    <property type="component" value="Chromosome VI"/>
</dbReference>
<feature type="compositionally biased region" description="Polar residues" evidence="6">
    <location>
        <begin position="259"/>
        <end position="281"/>
    </location>
</feature>
<dbReference type="GO" id="GO:0070979">
    <property type="term" value="P:protein K11-linked ubiquitination"/>
    <property type="evidence" value="ECO:0000318"/>
    <property type="project" value="GO_Central"/>
</dbReference>
<evidence type="ECO:0000259" key="7">
    <source>
        <dbReference type="Pfam" id="PF21282"/>
    </source>
</evidence>
<evidence type="ECO:0000313" key="9">
    <source>
        <dbReference type="Proteomes" id="UP000000591"/>
    </source>
</evidence>
<dbReference type="InterPro" id="IPR048971">
    <property type="entry name" value="Apc1_3rd"/>
</dbReference>
<reference evidence="8 9" key="1">
    <citation type="journal article" date="2004" name="Science">
        <title>The Ashbya gossypii genome as a tool for mapping the ancient Saccharomyces cerevisiae genome.</title>
        <authorList>
            <person name="Dietrich F.S."/>
            <person name="Voegeli S."/>
            <person name="Brachat S."/>
            <person name="Lerch A."/>
            <person name="Gates K."/>
            <person name="Steiner S."/>
            <person name="Mohr C."/>
            <person name="Pohlmann R."/>
            <person name="Luedi P."/>
            <person name="Choi S."/>
            <person name="Wing R.A."/>
            <person name="Flavier A."/>
            <person name="Gaffney T.D."/>
            <person name="Philippsen P."/>
        </authorList>
    </citation>
    <scope>NUCLEOTIDE SEQUENCE [LARGE SCALE GENOMIC DNA]</scope>
    <source>
        <strain evidence="9">ATCC 10895 / CBS 109.51 / FGSC 9923 / NRRL Y-1056</strain>
    </source>
</reference>
<feature type="compositionally biased region" description="Low complexity" evidence="6">
    <location>
        <begin position="223"/>
        <end position="258"/>
    </location>
</feature>
<evidence type="ECO:0000313" key="8">
    <source>
        <dbReference type="EMBL" id="AAS53392.1"/>
    </source>
</evidence>
<dbReference type="GO" id="GO:0051301">
    <property type="term" value="P:cell division"/>
    <property type="evidence" value="ECO:0007669"/>
    <property type="project" value="UniProtKB-KW"/>
</dbReference>
<dbReference type="Pfam" id="PF21282">
    <property type="entry name" value="APC1_3rd"/>
    <property type="match status" value="1"/>
</dbReference>
<feature type="domain" description="Anaphase-promoting complex subunit 1 beta-sandwich" evidence="7">
    <location>
        <begin position="1477"/>
        <end position="1565"/>
    </location>
</feature>
<dbReference type="InterPro" id="IPR011989">
    <property type="entry name" value="ARM-like"/>
</dbReference>
<dbReference type="GO" id="GO:0031145">
    <property type="term" value="P:anaphase-promoting complex-dependent catabolic process"/>
    <property type="evidence" value="ECO:0000318"/>
    <property type="project" value="GO_Central"/>
</dbReference>
<dbReference type="STRING" id="284811.Q754Q1"/>
<dbReference type="OrthoDB" id="26401at2759"/>
<evidence type="ECO:0000256" key="3">
    <source>
        <dbReference type="ARBA" id="ARBA00022737"/>
    </source>
</evidence>
<keyword evidence="3" id="KW-0677">Repeat</keyword>
<evidence type="ECO:0000256" key="4">
    <source>
        <dbReference type="ARBA" id="ARBA00022776"/>
    </source>
</evidence>
<comment type="similarity">
    <text evidence="1">Belongs to the APC1 family.</text>
</comment>
<feature type="region of interest" description="Disordered" evidence="6">
    <location>
        <begin position="1388"/>
        <end position="1409"/>
    </location>
</feature>
<dbReference type="PANTHER" id="PTHR12827:SF3">
    <property type="entry name" value="ANAPHASE-PROMOTING COMPLEX SUBUNIT 1"/>
    <property type="match status" value="1"/>
</dbReference>
<dbReference type="GO" id="GO:0060090">
    <property type="term" value="F:molecular adaptor activity"/>
    <property type="evidence" value="ECO:0000318"/>
    <property type="project" value="GO_Central"/>
</dbReference>
<keyword evidence="5" id="KW-0131">Cell cycle</keyword>
<dbReference type="KEGG" id="ago:AGOS_AFR021W"/>
<dbReference type="OMA" id="LEEWHVY"/>
<feature type="region of interest" description="Disordered" evidence="6">
    <location>
        <begin position="201"/>
        <end position="281"/>
    </location>
</feature>
<evidence type="ECO:0000256" key="1">
    <source>
        <dbReference type="ARBA" id="ARBA00010547"/>
    </source>
</evidence>
<dbReference type="RefSeq" id="NP_985568.1">
    <property type="nucleotide sequence ID" value="NM_210922.2"/>
</dbReference>